<dbReference type="PROSITE" id="PS50160">
    <property type="entry name" value="DNA_LIGASE_A3"/>
    <property type="match status" value="1"/>
</dbReference>
<sequence>MPDLSFIAPMEAKLAERLPSGEGWQFEPKWDGFRAVAVRRGGEVALWSKSGKTLGRYFPEVLAMLSELIPDGTVLDGELVVPVHGAASFDALQARLHPAESRVRKLAEATPALLVVFDLLEEGGSDLRSLPLRERRRRLEALLSTLGEQPGLRLSPYAHDAAEAQGWLEQTTTELDGVIAKRLDEPYRSGEQAMIKVKRIRSADCVVGGFRYGTGGNEVGSLLLGLYDDDGLLHHVGFTSGIANADKPELTRRLEALRGGSGFTGDAPGGPSRWSTERSAEWVPLAPELVVEVLYDQVTGRRFRHGTRLHRWRPDKAPRQCTFEQMAQPADPDAVIGEIVGRAG</sequence>
<comment type="similarity">
    <text evidence="1">Belongs to the ATP-dependent DNA ligase family.</text>
</comment>
<protein>
    <recommendedName>
        <fullName evidence="2">DNA ligase (ATP)</fullName>
        <ecNumber evidence="2">6.5.1.1</ecNumber>
    </recommendedName>
</protein>
<dbReference type="Pfam" id="PF01068">
    <property type="entry name" value="DNA_ligase_A_M"/>
    <property type="match status" value="1"/>
</dbReference>
<dbReference type="SUPFAM" id="SSF50249">
    <property type="entry name" value="Nucleic acid-binding proteins"/>
    <property type="match status" value="1"/>
</dbReference>
<dbReference type="NCBIfam" id="NF006078">
    <property type="entry name" value="PRK08224.1"/>
    <property type="match status" value="1"/>
</dbReference>
<evidence type="ECO:0000313" key="6">
    <source>
        <dbReference type="EMBL" id="MFD2647268.1"/>
    </source>
</evidence>
<dbReference type="EC" id="6.5.1.1" evidence="2"/>
<reference evidence="7" key="1">
    <citation type="journal article" date="2019" name="Int. J. Syst. Evol. Microbiol.">
        <title>The Global Catalogue of Microorganisms (GCM) 10K type strain sequencing project: providing services to taxonomists for standard genome sequencing and annotation.</title>
        <authorList>
            <consortium name="The Broad Institute Genomics Platform"/>
            <consortium name="The Broad Institute Genome Sequencing Center for Infectious Disease"/>
            <person name="Wu L."/>
            <person name="Ma J."/>
        </authorList>
    </citation>
    <scope>NUCLEOTIDE SEQUENCE [LARGE SCALE GENOMIC DNA]</scope>
    <source>
        <strain evidence="7">CCM 7427</strain>
    </source>
</reference>
<proteinExistence type="inferred from homology"/>
<dbReference type="PROSITE" id="PS00697">
    <property type="entry name" value="DNA_LIGASE_A1"/>
    <property type="match status" value="1"/>
</dbReference>
<comment type="caution">
    <text evidence="6">The sequence shown here is derived from an EMBL/GenBank/DDBJ whole genome shotgun (WGS) entry which is preliminary data.</text>
</comment>
<dbReference type="Pfam" id="PF04679">
    <property type="entry name" value="DNA_ligase_A_C"/>
    <property type="match status" value="1"/>
</dbReference>
<dbReference type="RefSeq" id="WP_386832299.1">
    <property type="nucleotide sequence ID" value="NZ_JBHUNP010000001.1"/>
</dbReference>
<evidence type="ECO:0000313" key="7">
    <source>
        <dbReference type="Proteomes" id="UP001597521"/>
    </source>
</evidence>
<evidence type="ECO:0000256" key="2">
    <source>
        <dbReference type="ARBA" id="ARBA00012727"/>
    </source>
</evidence>
<evidence type="ECO:0000259" key="5">
    <source>
        <dbReference type="PROSITE" id="PS50160"/>
    </source>
</evidence>
<gene>
    <name evidence="6" type="ORF">ACFSX5_05585</name>
</gene>
<dbReference type="Gene3D" id="3.30.470.30">
    <property type="entry name" value="DNA ligase/mRNA capping enzyme"/>
    <property type="match status" value="1"/>
</dbReference>
<accession>A0ABW5QI74</accession>
<dbReference type="CDD" id="cd07970">
    <property type="entry name" value="OBF_DNA_ligase_LigC"/>
    <property type="match status" value="1"/>
</dbReference>
<dbReference type="Proteomes" id="UP001597521">
    <property type="component" value="Unassembled WGS sequence"/>
</dbReference>
<feature type="domain" description="ATP-dependent DNA ligase family profile" evidence="5">
    <location>
        <begin position="114"/>
        <end position="228"/>
    </location>
</feature>
<dbReference type="Gene3D" id="2.40.50.140">
    <property type="entry name" value="Nucleic acid-binding proteins"/>
    <property type="match status" value="1"/>
</dbReference>
<dbReference type="InterPro" id="IPR012310">
    <property type="entry name" value="DNA_ligase_ATP-dep_cent"/>
</dbReference>
<dbReference type="SUPFAM" id="SSF56091">
    <property type="entry name" value="DNA ligase/mRNA capping enzyme, catalytic domain"/>
    <property type="match status" value="1"/>
</dbReference>
<comment type="catalytic activity">
    <reaction evidence="4">
        <text>ATP + (deoxyribonucleotide)n-3'-hydroxyl + 5'-phospho-(deoxyribonucleotide)m = (deoxyribonucleotide)n+m + AMP + diphosphate.</text>
        <dbReference type="EC" id="6.5.1.1"/>
    </reaction>
</comment>
<keyword evidence="3 6" id="KW-0436">Ligase</keyword>
<dbReference type="Gene3D" id="3.30.1490.70">
    <property type="match status" value="1"/>
</dbReference>
<dbReference type="GO" id="GO:0003910">
    <property type="term" value="F:DNA ligase (ATP) activity"/>
    <property type="evidence" value="ECO:0007669"/>
    <property type="project" value="UniProtKB-EC"/>
</dbReference>
<dbReference type="InterPro" id="IPR012340">
    <property type="entry name" value="NA-bd_OB-fold"/>
</dbReference>
<organism evidence="6 7">
    <name type="scientific">Devosia albogilva</name>
    <dbReference type="NCBI Taxonomy" id="429726"/>
    <lineage>
        <taxon>Bacteria</taxon>
        <taxon>Pseudomonadati</taxon>
        <taxon>Pseudomonadota</taxon>
        <taxon>Alphaproteobacteria</taxon>
        <taxon>Hyphomicrobiales</taxon>
        <taxon>Devosiaceae</taxon>
        <taxon>Devosia</taxon>
    </lineage>
</organism>
<evidence type="ECO:0000256" key="1">
    <source>
        <dbReference type="ARBA" id="ARBA00007572"/>
    </source>
</evidence>
<keyword evidence="7" id="KW-1185">Reference proteome</keyword>
<dbReference type="CDD" id="cd07905">
    <property type="entry name" value="Adenylation_DNA_ligase_LigC"/>
    <property type="match status" value="1"/>
</dbReference>
<evidence type="ECO:0000256" key="4">
    <source>
        <dbReference type="ARBA" id="ARBA00034003"/>
    </source>
</evidence>
<dbReference type="PANTHER" id="PTHR45674">
    <property type="entry name" value="DNA LIGASE 1/3 FAMILY MEMBER"/>
    <property type="match status" value="1"/>
</dbReference>
<dbReference type="InterPro" id="IPR016059">
    <property type="entry name" value="DNA_ligase_ATP-dep_CS"/>
</dbReference>
<dbReference type="InterPro" id="IPR044119">
    <property type="entry name" value="Adenylation_LigC-like"/>
</dbReference>
<name>A0ABW5QI74_9HYPH</name>
<dbReference type="InterPro" id="IPR044117">
    <property type="entry name" value="OBF_LigC-like"/>
</dbReference>
<dbReference type="InterPro" id="IPR050191">
    <property type="entry name" value="ATP-dep_DNA_ligase"/>
</dbReference>
<dbReference type="PANTHER" id="PTHR45674:SF4">
    <property type="entry name" value="DNA LIGASE 1"/>
    <property type="match status" value="1"/>
</dbReference>
<dbReference type="EMBL" id="JBHUNP010000001">
    <property type="protein sequence ID" value="MFD2647268.1"/>
    <property type="molecule type" value="Genomic_DNA"/>
</dbReference>
<evidence type="ECO:0000256" key="3">
    <source>
        <dbReference type="ARBA" id="ARBA00022598"/>
    </source>
</evidence>
<dbReference type="InterPro" id="IPR012309">
    <property type="entry name" value="DNA_ligase_ATP-dep_C"/>
</dbReference>